<dbReference type="SUPFAM" id="SSF51679">
    <property type="entry name" value="Bacterial luciferase-like"/>
    <property type="match status" value="1"/>
</dbReference>
<dbReference type="EMBL" id="PHIG01000031">
    <property type="protein sequence ID" value="PJK30025.1"/>
    <property type="molecule type" value="Genomic_DNA"/>
</dbReference>
<dbReference type="Pfam" id="PF00296">
    <property type="entry name" value="Bac_luciferase"/>
    <property type="match status" value="1"/>
</dbReference>
<accession>A0A2M9G2U1</accession>
<sequence>MACCHDRREGEDRIMALKIDCQLRGLDFREVGQHARLMEDMGFDAAWTFEAGQDAFTPLTLAAAATEKIHLGTNIAVAFGRSPFSMAQTAWDMQKLSRGRMHLGVGTQVRAHIERRFSMPFDRPAARITDYIRCMKAIFDTFQNDTKPDYRGEFYQFTLMNPFFNPGPVDNPDLPVYLAGVNPRMCRAAGEVADGFHAHPIHTVGYLKDVVKPAIDEGAKTRGKSVDDLEVQTMVLIASGDTQAEIDKAVEDVRFQISFYGSTPNYRPVLEHMGYGDLGKELSQMMRSGQMKEMPKKIPDAIVEQVAVIGKLSEVGKVVRERYEGVLDRVAYYYPIPADQPVEKWKAFTDEVKRAA</sequence>
<dbReference type="InterPro" id="IPR019919">
    <property type="entry name" value="Lucif-like_OxRdtase_MSMEG_2256"/>
</dbReference>
<dbReference type="InterPro" id="IPR050564">
    <property type="entry name" value="F420-G6PD/mer"/>
</dbReference>
<evidence type="ECO:0000313" key="3">
    <source>
        <dbReference type="Proteomes" id="UP000229498"/>
    </source>
</evidence>
<feature type="domain" description="Luciferase-like" evidence="1">
    <location>
        <begin position="27"/>
        <end position="326"/>
    </location>
</feature>
<gene>
    <name evidence="2" type="ORF">CVT23_09690</name>
</gene>
<evidence type="ECO:0000313" key="2">
    <source>
        <dbReference type="EMBL" id="PJK30025.1"/>
    </source>
</evidence>
<evidence type="ECO:0000259" key="1">
    <source>
        <dbReference type="Pfam" id="PF00296"/>
    </source>
</evidence>
<reference evidence="2 3" key="1">
    <citation type="submission" date="2017-11" db="EMBL/GenBank/DDBJ databases">
        <title>Draft genome sequence of Rhizobiales bacterium SY3-13.</title>
        <authorList>
            <person name="Sun C."/>
        </authorList>
    </citation>
    <scope>NUCLEOTIDE SEQUENCE [LARGE SCALE GENOMIC DNA]</scope>
    <source>
        <strain evidence="2 3">SY3-13</strain>
    </source>
</reference>
<dbReference type="CDD" id="cd01097">
    <property type="entry name" value="Tetrahydromethanopterin_reductase"/>
    <property type="match status" value="1"/>
</dbReference>
<proteinExistence type="predicted"/>
<dbReference type="PANTHER" id="PTHR43244:SF2">
    <property type="entry name" value="CONSERVED HYPOTHETICAL ALANINE AND PROLINE-RICH PROTEIN"/>
    <property type="match status" value="1"/>
</dbReference>
<name>A0A2M9G2U1_9PROT</name>
<dbReference type="Proteomes" id="UP000229498">
    <property type="component" value="Unassembled WGS sequence"/>
</dbReference>
<protein>
    <submittedName>
        <fullName evidence="2">LLM class F420-dependent oxidoreductase</fullName>
    </submittedName>
</protein>
<keyword evidence="3" id="KW-1185">Reference proteome</keyword>
<dbReference type="AlphaFoldDB" id="A0A2M9G2U1"/>
<dbReference type="Gene3D" id="3.20.20.30">
    <property type="entry name" value="Luciferase-like domain"/>
    <property type="match status" value="1"/>
</dbReference>
<dbReference type="PANTHER" id="PTHR43244">
    <property type="match status" value="1"/>
</dbReference>
<dbReference type="NCBIfam" id="TIGR03617">
    <property type="entry name" value="F420_MSMEG_2256"/>
    <property type="match status" value="1"/>
</dbReference>
<comment type="caution">
    <text evidence="2">The sequence shown here is derived from an EMBL/GenBank/DDBJ whole genome shotgun (WGS) entry which is preliminary data.</text>
</comment>
<dbReference type="GO" id="GO:0016705">
    <property type="term" value="F:oxidoreductase activity, acting on paired donors, with incorporation or reduction of molecular oxygen"/>
    <property type="evidence" value="ECO:0007669"/>
    <property type="project" value="InterPro"/>
</dbReference>
<dbReference type="InterPro" id="IPR011251">
    <property type="entry name" value="Luciferase-like_dom"/>
</dbReference>
<dbReference type="InterPro" id="IPR036661">
    <property type="entry name" value="Luciferase-like_sf"/>
</dbReference>
<organism evidence="2 3">
    <name type="scientific">Minwuia thermotolerans</name>
    <dbReference type="NCBI Taxonomy" id="2056226"/>
    <lineage>
        <taxon>Bacteria</taxon>
        <taxon>Pseudomonadati</taxon>
        <taxon>Pseudomonadota</taxon>
        <taxon>Alphaproteobacteria</taxon>
        <taxon>Minwuiales</taxon>
        <taxon>Minwuiaceae</taxon>
        <taxon>Minwuia</taxon>
    </lineage>
</organism>
<dbReference type="OrthoDB" id="7332380at2"/>